<protein>
    <recommendedName>
        <fullName evidence="3">FLYWCH-type domain-containing protein</fullName>
    </recommendedName>
</protein>
<dbReference type="EMBL" id="ANJA01000439">
    <property type="protein sequence ID" value="ETO83722.1"/>
    <property type="molecule type" value="Genomic_DNA"/>
</dbReference>
<organism evidence="1 2">
    <name type="scientific">Phytophthora nicotianae P1976</name>
    <dbReference type="NCBI Taxonomy" id="1317066"/>
    <lineage>
        <taxon>Eukaryota</taxon>
        <taxon>Sar</taxon>
        <taxon>Stramenopiles</taxon>
        <taxon>Oomycota</taxon>
        <taxon>Peronosporomycetes</taxon>
        <taxon>Peronosporales</taxon>
        <taxon>Peronosporaceae</taxon>
        <taxon>Phytophthora</taxon>
    </lineage>
</organism>
<reference evidence="1 2" key="1">
    <citation type="submission" date="2013-11" db="EMBL/GenBank/DDBJ databases">
        <title>The Genome Sequence of Phytophthora parasitica P1976.</title>
        <authorList>
            <consortium name="The Broad Institute Genomics Platform"/>
            <person name="Russ C."/>
            <person name="Tyler B."/>
            <person name="Panabieres F."/>
            <person name="Shan W."/>
            <person name="Tripathy S."/>
            <person name="Grunwald N."/>
            <person name="Machado M."/>
            <person name="Johnson C.S."/>
            <person name="Walker B."/>
            <person name="Young S."/>
            <person name="Zeng Q."/>
            <person name="Gargeya S."/>
            <person name="Fitzgerald M."/>
            <person name="Haas B."/>
            <person name="Abouelleil A."/>
            <person name="Allen A.W."/>
            <person name="Alvarado L."/>
            <person name="Arachchi H.M."/>
            <person name="Berlin A.M."/>
            <person name="Chapman S.B."/>
            <person name="Gainer-Dewar J."/>
            <person name="Goldberg J."/>
            <person name="Griggs A."/>
            <person name="Gujja S."/>
            <person name="Hansen M."/>
            <person name="Howarth C."/>
            <person name="Imamovic A."/>
            <person name="Ireland A."/>
            <person name="Larimer J."/>
            <person name="McCowan C."/>
            <person name="Murphy C."/>
            <person name="Pearson M."/>
            <person name="Poon T.W."/>
            <person name="Priest M."/>
            <person name="Roberts A."/>
            <person name="Saif S."/>
            <person name="Shea T."/>
            <person name="Sisk P."/>
            <person name="Sykes S."/>
            <person name="Wortman J."/>
            <person name="Nusbaum C."/>
            <person name="Birren B."/>
        </authorList>
    </citation>
    <scope>NUCLEOTIDE SEQUENCE [LARGE SCALE GENOMIC DNA]</scope>
    <source>
        <strain evidence="1 2">P1976</strain>
    </source>
</reference>
<evidence type="ECO:0008006" key="3">
    <source>
        <dbReference type="Google" id="ProtNLM"/>
    </source>
</evidence>
<evidence type="ECO:0000313" key="1">
    <source>
        <dbReference type="EMBL" id="ETO83722.1"/>
    </source>
</evidence>
<sequence>MDHRGYSFCIKRSCPETSTVYYVCKRFRKGCKAKITVRSVVWQGVYDGIKRLHAADDVTLTIIPCAPAVSIVKQTRKECTGGDVYEAILAPSVRCVSDKDPRSILQFSVAYLTHATT</sequence>
<accession>A0A081AXW1</accession>
<name>A0A081AXW1_PHYNI</name>
<dbReference type="AlphaFoldDB" id="A0A081AXW1"/>
<evidence type="ECO:0000313" key="2">
    <source>
        <dbReference type="Proteomes" id="UP000028582"/>
    </source>
</evidence>
<dbReference type="Proteomes" id="UP000028582">
    <property type="component" value="Unassembled WGS sequence"/>
</dbReference>
<comment type="caution">
    <text evidence="1">The sequence shown here is derived from an EMBL/GenBank/DDBJ whole genome shotgun (WGS) entry which is preliminary data.</text>
</comment>
<gene>
    <name evidence="1" type="ORF">F444_02290</name>
</gene>
<proteinExistence type="predicted"/>